<dbReference type="Pfam" id="PF17919">
    <property type="entry name" value="RT_RNaseH_2"/>
    <property type="match status" value="1"/>
</dbReference>
<evidence type="ECO:0000259" key="2">
    <source>
        <dbReference type="PROSITE" id="PS50878"/>
    </source>
</evidence>
<dbReference type="AlphaFoldDB" id="U6LCQ8"/>
<keyword evidence="5" id="KW-1185">Reference proteome</keyword>
<dbReference type="OrthoDB" id="2013610at2759"/>
<accession>U6LCQ8</accession>
<reference evidence="4" key="1">
    <citation type="submission" date="2013-10" db="EMBL/GenBank/DDBJ databases">
        <title>Genomic analysis of the causative agents of coccidiosis in chickens.</title>
        <authorList>
            <person name="Reid A.J."/>
            <person name="Blake D."/>
            <person name="Billington K."/>
            <person name="Browne H."/>
            <person name="Dunn M."/>
            <person name="Hung S."/>
            <person name="Kawahara F."/>
            <person name="Miranda-Saavedra D."/>
            <person name="Mourier T."/>
            <person name="Nagra H."/>
            <person name="Otto T.D."/>
            <person name="Rawlings N."/>
            <person name="Sanchez A."/>
            <person name="Sanders M."/>
            <person name="Subramaniam C."/>
            <person name="Tay Y."/>
            <person name="Dear P."/>
            <person name="Doerig C."/>
            <person name="Gruber A."/>
            <person name="Parkinson J."/>
            <person name="Shirley M."/>
            <person name="Wan K.L."/>
            <person name="Berriman M."/>
            <person name="Tomley F."/>
            <person name="Pain A."/>
        </authorList>
    </citation>
    <scope>NUCLEOTIDE SEQUENCE [LARGE SCALE GENOMIC DNA]</scope>
    <source>
        <strain evidence="4">Houghton</strain>
    </source>
</reference>
<dbReference type="GO" id="GO:0003676">
    <property type="term" value="F:nucleic acid binding"/>
    <property type="evidence" value="ECO:0007669"/>
    <property type="project" value="InterPro"/>
</dbReference>
<dbReference type="InterPro" id="IPR000477">
    <property type="entry name" value="RT_dom"/>
</dbReference>
<protein>
    <submittedName>
        <fullName evidence="4">Uncharacterized protein</fullName>
    </submittedName>
</protein>
<dbReference type="InterPro" id="IPR043128">
    <property type="entry name" value="Rev_trsase/Diguanyl_cyclase"/>
</dbReference>
<dbReference type="InterPro" id="IPR001584">
    <property type="entry name" value="Integrase_cat-core"/>
</dbReference>
<dbReference type="VEuPathDB" id="ToxoDB:EBH_0077830"/>
<evidence type="ECO:0000313" key="4">
    <source>
        <dbReference type="EMBL" id="CDJ48237.1"/>
    </source>
</evidence>
<dbReference type="Gene3D" id="3.10.10.10">
    <property type="entry name" value="HIV Type 1 Reverse Transcriptase, subunit A, domain 1"/>
    <property type="match status" value="1"/>
</dbReference>
<organism evidence="4 5">
    <name type="scientific">Eimeria brunetti</name>
    <dbReference type="NCBI Taxonomy" id="51314"/>
    <lineage>
        <taxon>Eukaryota</taxon>
        <taxon>Sar</taxon>
        <taxon>Alveolata</taxon>
        <taxon>Apicomplexa</taxon>
        <taxon>Conoidasida</taxon>
        <taxon>Coccidia</taxon>
        <taxon>Eucoccidiorida</taxon>
        <taxon>Eimeriorina</taxon>
        <taxon>Eimeriidae</taxon>
        <taxon>Eimeria</taxon>
    </lineage>
</organism>
<dbReference type="InterPro" id="IPR012337">
    <property type="entry name" value="RNaseH-like_sf"/>
</dbReference>
<proteinExistence type="predicted"/>
<feature type="domain" description="Integrase catalytic" evidence="3">
    <location>
        <begin position="215"/>
        <end position="391"/>
    </location>
</feature>
<reference evidence="4" key="2">
    <citation type="submission" date="2013-10" db="EMBL/GenBank/DDBJ databases">
        <authorList>
            <person name="Aslett M."/>
        </authorList>
    </citation>
    <scope>NUCLEOTIDE SEQUENCE [LARGE SCALE GENOMIC DNA]</scope>
    <source>
        <strain evidence="4">Houghton</strain>
    </source>
</reference>
<dbReference type="Gene3D" id="3.30.420.10">
    <property type="entry name" value="Ribonuclease H-like superfamily/Ribonuclease H"/>
    <property type="match status" value="1"/>
</dbReference>
<dbReference type="InterPro" id="IPR041577">
    <property type="entry name" value="RT_RNaseH_2"/>
</dbReference>
<dbReference type="Pfam" id="PF00078">
    <property type="entry name" value="RVT_1"/>
    <property type="match status" value="1"/>
</dbReference>
<dbReference type="CDD" id="cd01647">
    <property type="entry name" value="RT_LTR"/>
    <property type="match status" value="1"/>
</dbReference>
<dbReference type="InterPro" id="IPR043502">
    <property type="entry name" value="DNA/RNA_pol_sf"/>
</dbReference>
<dbReference type="InterPro" id="IPR050951">
    <property type="entry name" value="Retrovirus_Pol_polyprotein"/>
</dbReference>
<gene>
    <name evidence="4" type="ORF">EBH_0077830</name>
</gene>
<feature type="domain" description="Reverse transcriptase" evidence="2">
    <location>
        <begin position="1"/>
        <end position="125"/>
    </location>
</feature>
<dbReference type="SUPFAM" id="SSF56672">
    <property type="entry name" value="DNA/RNA polymerases"/>
    <property type="match status" value="1"/>
</dbReference>
<dbReference type="PANTHER" id="PTHR37984">
    <property type="entry name" value="PROTEIN CBG26694"/>
    <property type="match status" value="1"/>
</dbReference>
<dbReference type="FunFam" id="3.30.70.270:FF:000063">
    <property type="entry name" value="Zinc knuckle domaincontaining protein"/>
    <property type="match status" value="1"/>
</dbReference>
<dbReference type="GO" id="GO:0015074">
    <property type="term" value="P:DNA integration"/>
    <property type="evidence" value="ECO:0007669"/>
    <property type="project" value="InterPro"/>
</dbReference>
<dbReference type="PANTHER" id="PTHR37984:SF5">
    <property type="entry name" value="PROTEIN NYNRIN-LIKE"/>
    <property type="match status" value="1"/>
</dbReference>
<dbReference type="Proteomes" id="UP000030750">
    <property type="component" value="Unassembled WGS sequence"/>
</dbReference>
<dbReference type="PROSITE" id="PS50878">
    <property type="entry name" value="RT_POL"/>
    <property type="match status" value="1"/>
</dbReference>
<name>U6LCQ8_9EIME</name>
<sequence>MFRGAQYFSTLELESGFHQIRMAKVDRWKTAFRSVMGLFEYKFMPFGLKGAPATFQANINAYLQPLLGQGVIAYLDDVLIYSPDLPSYVTLLQQVLRVFLDQQFYPKFSECKFAKRELIYLGYTISAQGIKPPADKIQAIEEWPEVLENETQIRQFLGTVNYCRMFMGPDFSKVTRPLVDLTRKGAPFQWTDTHTQAMRRLKQRLIDYTTLQIPDTTKPFELYTDASGWSHVSLDFVTDLPLTTAGHDAILVVVDSLSKMAHFIPAKKSHTAADTVELLVDRLILYHGFPDVLVSDRDPRFQSEVWSQLCSRFSITRAMSLELAYNTTSHSSTELSHFEIMIGENPLTAADLDIVGALAPTLTPPMTKLFRQLCGRAEPHRESEVAPEILR</sequence>
<evidence type="ECO:0000256" key="1">
    <source>
        <dbReference type="ARBA" id="ARBA00023268"/>
    </source>
</evidence>
<evidence type="ECO:0000259" key="3">
    <source>
        <dbReference type="PROSITE" id="PS50994"/>
    </source>
</evidence>
<dbReference type="GO" id="GO:0003824">
    <property type="term" value="F:catalytic activity"/>
    <property type="evidence" value="ECO:0007669"/>
    <property type="project" value="UniProtKB-KW"/>
</dbReference>
<dbReference type="PROSITE" id="PS50994">
    <property type="entry name" value="INTEGRASE"/>
    <property type="match status" value="1"/>
</dbReference>
<dbReference type="InterPro" id="IPR036397">
    <property type="entry name" value="RNaseH_sf"/>
</dbReference>
<dbReference type="Gene3D" id="3.30.70.270">
    <property type="match status" value="2"/>
</dbReference>
<dbReference type="EMBL" id="HG711045">
    <property type="protein sequence ID" value="CDJ48237.1"/>
    <property type="molecule type" value="Genomic_DNA"/>
</dbReference>
<dbReference type="SUPFAM" id="SSF53098">
    <property type="entry name" value="Ribonuclease H-like"/>
    <property type="match status" value="1"/>
</dbReference>
<keyword evidence="1" id="KW-0511">Multifunctional enzyme</keyword>
<evidence type="ECO:0000313" key="5">
    <source>
        <dbReference type="Proteomes" id="UP000030750"/>
    </source>
</evidence>